<keyword evidence="1" id="KW-0677">Repeat</keyword>
<dbReference type="PANTHER" id="PTHR10937:SF17">
    <property type="entry name" value="GLUCOSAMINE-FRUCTOSE-6-PHOSPHATE AMINOTRANSFERASE"/>
    <property type="match status" value="1"/>
</dbReference>
<dbReference type="InterPro" id="IPR001347">
    <property type="entry name" value="SIS_dom"/>
</dbReference>
<reference evidence="3" key="1">
    <citation type="submission" date="2020-11" db="EMBL/GenBank/DDBJ databases">
        <authorList>
            <person name="Lee S.D."/>
        </authorList>
    </citation>
    <scope>NUCLEOTIDE SEQUENCE</scope>
    <source>
        <strain evidence="3">SAP-2</strain>
    </source>
</reference>
<dbReference type="PANTHER" id="PTHR10937">
    <property type="entry name" value="GLUCOSAMINE--FRUCTOSE-6-PHOSPHATE AMINOTRANSFERASE, ISOMERIZING"/>
    <property type="match status" value="1"/>
</dbReference>
<dbReference type="GO" id="GO:0006002">
    <property type="term" value="P:fructose 6-phosphate metabolic process"/>
    <property type="evidence" value="ECO:0007669"/>
    <property type="project" value="TreeGrafter"/>
</dbReference>
<sequence length="356" mass="39691">MKPTMMTYINEEKEILANILANYPNTLPVIKDKKTWLILATGSSFNAAKSTKYYIENIGQARVSIEEPFHYQFFEKHNPMIDLIIGVSQSGESTSTINAIKNLKKSATVTTLGLTSKMGSELANTVDLAVDIHIGEERVGYVTKGYVATILTLMLLGLRSARADGFITLEQEAAELAMFARAINAIPALIDNTEAFYQAWQQELNAGQRFTSIGYGPAVGVCKEMETKFAETVRAPSQGVELETFMHGPYFEVNPQHRIFFLETESAGQERLVLLREYEKKCTPFIYTVKLGKSEDPRTLAINIDVNEYIAPLVMVIPFQILAHHIAEAKGNDLPTRIYTDFGVSVKSKTRPGDFN</sequence>
<dbReference type="RefSeq" id="WP_194978466.1">
    <property type="nucleotide sequence ID" value="NZ_JADMKS010000007.1"/>
</dbReference>
<dbReference type="AlphaFoldDB" id="A0AA40X496"/>
<dbReference type="GO" id="GO:0004360">
    <property type="term" value="F:glutamine-fructose-6-phosphate transaminase (isomerizing) activity"/>
    <property type="evidence" value="ECO:0007669"/>
    <property type="project" value="TreeGrafter"/>
</dbReference>
<dbReference type="InterPro" id="IPR035490">
    <property type="entry name" value="GlmS/FrlB_SIS"/>
</dbReference>
<name>A0AA40X496_9GAMM</name>
<dbReference type="Proteomes" id="UP000705283">
    <property type="component" value="Unassembled WGS sequence"/>
</dbReference>
<evidence type="ECO:0000313" key="4">
    <source>
        <dbReference type="Proteomes" id="UP000705283"/>
    </source>
</evidence>
<evidence type="ECO:0000259" key="2">
    <source>
        <dbReference type="PROSITE" id="PS51464"/>
    </source>
</evidence>
<feature type="domain" description="SIS" evidence="2">
    <location>
        <begin position="26"/>
        <end position="166"/>
    </location>
</feature>
<dbReference type="CDD" id="cd05009">
    <property type="entry name" value="SIS_GlmS_GlmD_2"/>
    <property type="match status" value="1"/>
</dbReference>
<gene>
    <name evidence="3" type="ORF">ITX54_17215</name>
</gene>
<dbReference type="SUPFAM" id="SSF53697">
    <property type="entry name" value="SIS domain"/>
    <property type="match status" value="1"/>
</dbReference>
<evidence type="ECO:0000313" key="3">
    <source>
        <dbReference type="EMBL" id="MBF6638406.1"/>
    </source>
</evidence>
<protein>
    <submittedName>
        <fullName evidence="3">SIS domain-containing protein</fullName>
    </submittedName>
</protein>
<comment type="caution">
    <text evidence="3">The sequence shown here is derived from an EMBL/GenBank/DDBJ whole genome shotgun (WGS) entry which is preliminary data.</text>
</comment>
<dbReference type="CDD" id="cd05008">
    <property type="entry name" value="SIS_GlmS_GlmD_1"/>
    <property type="match status" value="1"/>
</dbReference>
<dbReference type="GO" id="GO:0097367">
    <property type="term" value="F:carbohydrate derivative binding"/>
    <property type="evidence" value="ECO:0007669"/>
    <property type="project" value="InterPro"/>
</dbReference>
<dbReference type="GO" id="GO:0006487">
    <property type="term" value="P:protein N-linked glycosylation"/>
    <property type="evidence" value="ECO:0007669"/>
    <property type="project" value="TreeGrafter"/>
</dbReference>
<dbReference type="PROSITE" id="PS51464">
    <property type="entry name" value="SIS"/>
    <property type="match status" value="1"/>
</dbReference>
<evidence type="ECO:0000256" key="1">
    <source>
        <dbReference type="ARBA" id="ARBA00022737"/>
    </source>
</evidence>
<organism evidence="3 4">
    <name type="scientific">Rouxiella silvae</name>
    <dbReference type="NCBI Taxonomy" id="1646373"/>
    <lineage>
        <taxon>Bacteria</taxon>
        <taxon>Pseudomonadati</taxon>
        <taxon>Pseudomonadota</taxon>
        <taxon>Gammaproteobacteria</taxon>
        <taxon>Enterobacterales</taxon>
        <taxon>Yersiniaceae</taxon>
        <taxon>Rouxiella</taxon>
    </lineage>
</organism>
<dbReference type="EMBL" id="JADMKS010000007">
    <property type="protein sequence ID" value="MBF6638406.1"/>
    <property type="molecule type" value="Genomic_DNA"/>
</dbReference>
<dbReference type="InterPro" id="IPR035466">
    <property type="entry name" value="GlmS/AgaS_SIS"/>
</dbReference>
<proteinExistence type="predicted"/>
<reference evidence="3" key="2">
    <citation type="submission" date="2022-09" db="EMBL/GenBank/DDBJ databases">
        <title>Rouxiella aceris sp. nov., isolated from tree sap and emended description of the genus Rhouxiella.</title>
        <authorList>
            <person name="Kim I.S."/>
        </authorList>
    </citation>
    <scope>NUCLEOTIDE SEQUENCE</scope>
    <source>
        <strain evidence="3">SAP-2</strain>
    </source>
</reference>
<accession>A0AA40X496</accession>
<dbReference type="GO" id="GO:0006047">
    <property type="term" value="P:UDP-N-acetylglucosamine metabolic process"/>
    <property type="evidence" value="ECO:0007669"/>
    <property type="project" value="TreeGrafter"/>
</dbReference>
<dbReference type="Gene3D" id="3.40.50.10490">
    <property type="entry name" value="Glucose-6-phosphate isomerase like protein, domain 1"/>
    <property type="match status" value="2"/>
</dbReference>
<dbReference type="Pfam" id="PF01380">
    <property type="entry name" value="SIS"/>
    <property type="match status" value="1"/>
</dbReference>
<dbReference type="InterPro" id="IPR046348">
    <property type="entry name" value="SIS_dom_sf"/>
</dbReference>